<protein>
    <submittedName>
        <fullName evidence="2">Uncharacterized protein</fullName>
    </submittedName>
</protein>
<dbReference type="EMBL" id="JBEHCU010010506">
    <property type="protein sequence ID" value="KAL1378106.1"/>
    <property type="molecule type" value="Genomic_DNA"/>
</dbReference>
<evidence type="ECO:0000256" key="1">
    <source>
        <dbReference type="SAM" id="MobiDB-lite"/>
    </source>
</evidence>
<name>A0ABD1CP22_CULPP</name>
<evidence type="ECO:0000313" key="2">
    <source>
        <dbReference type="EMBL" id="KAL1378106.1"/>
    </source>
</evidence>
<dbReference type="Proteomes" id="UP001562425">
    <property type="component" value="Unassembled WGS sequence"/>
</dbReference>
<gene>
    <name evidence="2" type="ORF">pipiens_015810</name>
</gene>
<evidence type="ECO:0000313" key="3">
    <source>
        <dbReference type="Proteomes" id="UP001562425"/>
    </source>
</evidence>
<comment type="caution">
    <text evidence="2">The sequence shown here is derived from an EMBL/GenBank/DDBJ whole genome shotgun (WGS) entry which is preliminary data.</text>
</comment>
<accession>A0ABD1CP22</accession>
<dbReference type="AlphaFoldDB" id="A0ABD1CP22"/>
<feature type="region of interest" description="Disordered" evidence="1">
    <location>
        <begin position="22"/>
        <end position="49"/>
    </location>
</feature>
<proteinExistence type="predicted"/>
<reference evidence="2 3" key="1">
    <citation type="submission" date="2024-05" db="EMBL/GenBank/DDBJ databases">
        <title>Culex pipiens pipiens assembly and annotation.</title>
        <authorList>
            <person name="Alout H."/>
            <person name="Durand T."/>
        </authorList>
    </citation>
    <scope>NUCLEOTIDE SEQUENCE [LARGE SCALE GENOMIC DNA]</scope>
    <source>
        <strain evidence="2">HA-2024</strain>
        <tissue evidence="2">Whole body</tissue>
    </source>
</reference>
<keyword evidence="3" id="KW-1185">Reference proteome</keyword>
<organism evidence="2 3">
    <name type="scientific">Culex pipiens pipiens</name>
    <name type="common">Northern house mosquito</name>
    <dbReference type="NCBI Taxonomy" id="38569"/>
    <lineage>
        <taxon>Eukaryota</taxon>
        <taxon>Metazoa</taxon>
        <taxon>Ecdysozoa</taxon>
        <taxon>Arthropoda</taxon>
        <taxon>Hexapoda</taxon>
        <taxon>Insecta</taxon>
        <taxon>Pterygota</taxon>
        <taxon>Neoptera</taxon>
        <taxon>Endopterygota</taxon>
        <taxon>Diptera</taxon>
        <taxon>Nematocera</taxon>
        <taxon>Culicoidea</taxon>
        <taxon>Culicidae</taxon>
        <taxon>Culicinae</taxon>
        <taxon>Culicini</taxon>
        <taxon>Culex</taxon>
        <taxon>Culex</taxon>
    </lineage>
</organism>
<sequence length="78" mass="8651">MVVCRSSPRNLDSVKPLFDVNKTHPVSKNSSKAEFLPDGESKPLSRTAATDGPFTDLEIQTRAKFAAFVQICHPQDYN</sequence>